<feature type="non-terminal residue" evidence="2">
    <location>
        <position position="1"/>
    </location>
</feature>
<evidence type="ECO:0000256" key="1">
    <source>
        <dbReference type="SAM" id="Phobius"/>
    </source>
</evidence>
<sequence length="247" mass="28365">QNLVNGVAYMIVYQLSSFQFVHSIYQSIQEHNLVKGLSIAHVFFMEVSLHSALFVALHRVKRFTTWRDIGSEAAFFHASILITMVLSLPKICDFCIFTTLSFKEFNFGNGPELMPNRLVTNETLNVLSDIKSNAVSIITLCVNSILVVLIRRERKLISEPLNGRLSVERRLVITSVVSYLFYMFYFINNALARYAKIRFCGYAQWMFLGIASITPFWCLIIFTPTIRRAVFKFRTTTVEISSVQTKT</sequence>
<keyword evidence="3" id="KW-1185">Reference proteome</keyword>
<dbReference type="EMBL" id="BTRK01000002">
    <property type="protein sequence ID" value="GMR34695.1"/>
    <property type="molecule type" value="Genomic_DNA"/>
</dbReference>
<keyword evidence="1" id="KW-0472">Membrane</keyword>
<gene>
    <name evidence="2" type="ORF">PMAYCL1PPCAC_04890</name>
</gene>
<protein>
    <recommendedName>
        <fullName evidence="4">G protein-coupled receptor</fullName>
    </recommendedName>
</protein>
<dbReference type="AlphaFoldDB" id="A0AAN4ZCZ3"/>
<keyword evidence="1" id="KW-1133">Transmembrane helix</keyword>
<feature type="transmembrane region" description="Helical" evidence="1">
    <location>
        <begin position="37"/>
        <end position="57"/>
    </location>
</feature>
<feature type="transmembrane region" description="Helical" evidence="1">
    <location>
        <begin position="203"/>
        <end position="222"/>
    </location>
</feature>
<keyword evidence="1" id="KW-0812">Transmembrane</keyword>
<evidence type="ECO:0008006" key="4">
    <source>
        <dbReference type="Google" id="ProtNLM"/>
    </source>
</evidence>
<feature type="transmembrane region" description="Helical" evidence="1">
    <location>
        <begin position="171"/>
        <end position="191"/>
    </location>
</feature>
<feature type="transmembrane region" description="Helical" evidence="1">
    <location>
        <begin position="7"/>
        <end position="25"/>
    </location>
</feature>
<proteinExistence type="predicted"/>
<name>A0AAN4ZCZ3_9BILA</name>
<organism evidence="2 3">
    <name type="scientific">Pristionchus mayeri</name>
    <dbReference type="NCBI Taxonomy" id="1317129"/>
    <lineage>
        <taxon>Eukaryota</taxon>
        <taxon>Metazoa</taxon>
        <taxon>Ecdysozoa</taxon>
        <taxon>Nematoda</taxon>
        <taxon>Chromadorea</taxon>
        <taxon>Rhabditida</taxon>
        <taxon>Rhabditina</taxon>
        <taxon>Diplogasteromorpha</taxon>
        <taxon>Diplogasteroidea</taxon>
        <taxon>Neodiplogasteridae</taxon>
        <taxon>Pristionchus</taxon>
    </lineage>
</organism>
<reference evidence="3" key="1">
    <citation type="submission" date="2022-10" db="EMBL/GenBank/DDBJ databases">
        <title>Genome assembly of Pristionchus species.</title>
        <authorList>
            <person name="Yoshida K."/>
            <person name="Sommer R.J."/>
        </authorList>
    </citation>
    <scope>NUCLEOTIDE SEQUENCE [LARGE SCALE GENOMIC DNA]</scope>
    <source>
        <strain evidence="3">RS5460</strain>
    </source>
</reference>
<comment type="caution">
    <text evidence="2">The sequence shown here is derived from an EMBL/GenBank/DDBJ whole genome shotgun (WGS) entry which is preliminary data.</text>
</comment>
<dbReference type="Proteomes" id="UP001328107">
    <property type="component" value="Unassembled WGS sequence"/>
</dbReference>
<evidence type="ECO:0000313" key="2">
    <source>
        <dbReference type="EMBL" id="GMR34695.1"/>
    </source>
</evidence>
<feature type="non-terminal residue" evidence="2">
    <location>
        <position position="247"/>
    </location>
</feature>
<feature type="transmembrane region" description="Helical" evidence="1">
    <location>
        <begin position="130"/>
        <end position="150"/>
    </location>
</feature>
<accession>A0AAN4ZCZ3</accession>
<evidence type="ECO:0000313" key="3">
    <source>
        <dbReference type="Proteomes" id="UP001328107"/>
    </source>
</evidence>